<dbReference type="CDD" id="cd00093">
    <property type="entry name" value="HTH_XRE"/>
    <property type="match status" value="1"/>
</dbReference>
<accession>A0ABS0E0F8</accession>
<dbReference type="Pfam" id="PF01381">
    <property type="entry name" value="HTH_3"/>
    <property type="match status" value="1"/>
</dbReference>
<dbReference type="InterPro" id="IPR001387">
    <property type="entry name" value="Cro/C1-type_HTH"/>
</dbReference>
<feature type="domain" description="HTH cro/C1-type" evidence="1">
    <location>
        <begin position="17"/>
        <end position="71"/>
    </location>
</feature>
<comment type="caution">
    <text evidence="2">The sequence shown here is derived from an EMBL/GenBank/DDBJ whole genome shotgun (WGS) entry which is preliminary data.</text>
</comment>
<evidence type="ECO:0000259" key="1">
    <source>
        <dbReference type="PROSITE" id="PS50943"/>
    </source>
</evidence>
<evidence type="ECO:0000313" key="3">
    <source>
        <dbReference type="Proteomes" id="UP000636811"/>
    </source>
</evidence>
<dbReference type="SUPFAM" id="SSF47413">
    <property type="entry name" value="lambda repressor-like DNA-binding domains"/>
    <property type="match status" value="1"/>
</dbReference>
<sequence length="98" mass="11030">MKTVYPLKTLSQLRPILVGFRKANGLTQKEVSEKLGITQQTYARLEANPASASLDRLFRVFNVLGIEIVFSSESDPEVLSANEITQDYLSSPARKEQW</sequence>
<dbReference type="InterPro" id="IPR010982">
    <property type="entry name" value="Lambda_DNA-bd_dom_sf"/>
</dbReference>
<protein>
    <submittedName>
        <fullName evidence="2">Helix-turn-helix transcriptional regulator</fullName>
    </submittedName>
</protein>
<dbReference type="EMBL" id="JADOBI010000002">
    <property type="protein sequence ID" value="MBF7978530.1"/>
    <property type="molecule type" value="Genomic_DNA"/>
</dbReference>
<dbReference type="PROSITE" id="PS50943">
    <property type="entry name" value="HTH_CROC1"/>
    <property type="match status" value="1"/>
</dbReference>
<dbReference type="RefSeq" id="WP_195813082.1">
    <property type="nucleotide sequence ID" value="NZ_JADOBI010000002.1"/>
</dbReference>
<evidence type="ECO:0000313" key="2">
    <source>
        <dbReference type="EMBL" id="MBF7978530.1"/>
    </source>
</evidence>
<name>A0ABS0E0F8_9GAMM</name>
<keyword evidence="3" id="KW-1185">Reference proteome</keyword>
<dbReference type="SMART" id="SM00530">
    <property type="entry name" value="HTH_XRE"/>
    <property type="match status" value="1"/>
</dbReference>
<proteinExistence type="predicted"/>
<gene>
    <name evidence="2" type="ORF">IV433_03795</name>
</gene>
<reference evidence="2 3" key="1">
    <citation type="submission" date="2020-11" db="EMBL/GenBank/DDBJ databases">
        <title>Taxonomic investigation of Rahnella strains.</title>
        <authorList>
            <person name="Lee S.D."/>
        </authorList>
    </citation>
    <scope>NUCLEOTIDE SEQUENCE [LARGE SCALE GENOMIC DNA]</scope>
    <source>
        <strain evidence="2 3">SAP-17</strain>
    </source>
</reference>
<dbReference type="Proteomes" id="UP000636811">
    <property type="component" value="Unassembled WGS sequence"/>
</dbReference>
<dbReference type="Gene3D" id="1.10.260.40">
    <property type="entry name" value="lambda repressor-like DNA-binding domains"/>
    <property type="match status" value="1"/>
</dbReference>
<organism evidence="2 3">
    <name type="scientific">Rahnella laticis</name>
    <dbReference type="NCBI Taxonomy" id="2787622"/>
    <lineage>
        <taxon>Bacteria</taxon>
        <taxon>Pseudomonadati</taxon>
        <taxon>Pseudomonadota</taxon>
        <taxon>Gammaproteobacteria</taxon>
        <taxon>Enterobacterales</taxon>
        <taxon>Yersiniaceae</taxon>
        <taxon>Rahnella</taxon>
    </lineage>
</organism>